<dbReference type="PANTHER" id="PTHR14859">
    <property type="entry name" value="CALCOFLUOR WHITE HYPERSENSITIVE PROTEIN PRECURSOR"/>
    <property type="match status" value="1"/>
</dbReference>
<keyword evidence="3" id="KW-1185">Reference proteome</keyword>
<evidence type="ECO:0000313" key="2">
    <source>
        <dbReference type="EMBL" id="KAJ1921453.1"/>
    </source>
</evidence>
<dbReference type="PANTHER" id="PTHR14859:SF1">
    <property type="entry name" value="PGAP2-INTERACTING PROTEIN"/>
    <property type="match status" value="1"/>
</dbReference>
<dbReference type="AlphaFoldDB" id="A0A9W8A810"/>
<dbReference type="GO" id="GO:0003824">
    <property type="term" value="F:catalytic activity"/>
    <property type="evidence" value="ECO:0007669"/>
    <property type="project" value="InterPro"/>
</dbReference>
<evidence type="ECO:0000313" key="3">
    <source>
        <dbReference type="Proteomes" id="UP001150569"/>
    </source>
</evidence>
<protein>
    <recommendedName>
        <fullName evidence="1">Endonuclease/exonuclease/phosphatase domain-containing protein</fullName>
    </recommendedName>
</protein>
<dbReference type="SUPFAM" id="SSF56219">
    <property type="entry name" value="DNase I-like"/>
    <property type="match status" value="1"/>
</dbReference>
<proteinExistence type="predicted"/>
<dbReference type="InterPro" id="IPR051916">
    <property type="entry name" value="GPI-anchor_lipid_remodeler"/>
</dbReference>
<dbReference type="OrthoDB" id="200415at2759"/>
<feature type="domain" description="Endonuclease/exonuclease/phosphatase" evidence="1">
    <location>
        <begin position="42"/>
        <end position="396"/>
    </location>
</feature>
<dbReference type="Gene3D" id="3.60.10.10">
    <property type="entry name" value="Endonuclease/exonuclease/phosphatase"/>
    <property type="match status" value="1"/>
</dbReference>
<dbReference type="GO" id="GO:0006506">
    <property type="term" value="P:GPI anchor biosynthetic process"/>
    <property type="evidence" value="ECO:0007669"/>
    <property type="project" value="TreeGrafter"/>
</dbReference>
<dbReference type="Proteomes" id="UP001150569">
    <property type="component" value="Unassembled WGS sequence"/>
</dbReference>
<reference evidence="2" key="1">
    <citation type="submission" date="2022-07" db="EMBL/GenBank/DDBJ databases">
        <title>Phylogenomic reconstructions and comparative analyses of Kickxellomycotina fungi.</title>
        <authorList>
            <person name="Reynolds N.K."/>
            <person name="Stajich J.E."/>
            <person name="Barry K."/>
            <person name="Grigoriev I.V."/>
            <person name="Crous P."/>
            <person name="Smith M.E."/>
        </authorList>
    </citation>
    <scope>NUCLEOTIDE SEQUENCE</scope>
    <source>
        <strain evidence="2">RSA 861</strain>
    </source>
</reference>
<gene>
    <name evidence="2" type="ORF">IWQ60_006759</name>
</gene>
<sequence>MTAAAYTPGEAIEPGQVVMVDHRPTLSTATGLKPPVTPLKVLQWNIERGYQLDRILATLRAESPDIAVLQELDLGCERSGGTDQLDIIARSLGWQGAFVAEFAELHSSRRSARDQGGGYHGNAVFSRFPIVAAHVVSHRYQPVDWNAPDTDVTSAAYRHREPRRGQRYTLAAVVQPDACQYGAPAPPVLVYSAHLEVFCGLSHRVCQFAEILDDAYRHQRQYPHQLLFGDLNTMAHSWARLSPKYCQDQFRWRSLGTSEPRWWYNHVLSVARPPLPDPTATTDDGLSADEKWATQAMIHSPSPTEGLVTVGPTGHDNDDIGAYDSPLAPYGPTVFPPDVQRMARNPGFHEPWDIDQDFTLRSLHGLYQAKLDWTFYTNFTCVGKHMGNHDYEASDHKYLALQLAYQAAKL</sequence>
<name>A0A9W8A810_9FUNG</name>
<dbReference type="GO" id="GO:0016020">
    <property type="term" value="C:membrane"/>
    <property type="evidence" value="ECO:0007669"/>
    <property type="project" value="GOC"/>
</dbReference>
<dbReference type="Pfam" id="PF03372">
    <property type="entry name" value="Exo_endo_phos"/>
    <property type="match status" value="1"/>
</dbReference>
<evidence type="ECO:0000259" key="1">
    <source>
        <dbReference type="Pfam" id="PF03372"/>
    </source>
</evidence>
<dbReference type="InterPro" id="IPR005135">
    <property type="entry name" value="Endo/exonuclease/phosphatase"/>
</dbReference>
<dbReference type="InterPro" id="IPR036691">
    <property type="entry name" value="Endo/exonu/phosph_ase_sf"/>
</dbReference>
<comment type="caution">
    <text evidence="2">The sequence shown here is derived from an EMBL/GenBank/DDBJ whole genome shotgun (WGS) entry which is preliminary data.</text>
</comment>
<organism evidence="2 3">
    <name type="scientific">Tieghemiomyces parasiticus</name>
    <dbReference type="NCBI Taxonomy" id="78921"/>
    <lineage>
        <taxon>Eukaryota</taxon>
        <taxon>Fungi</taxon>
        <taxon>Fungi incertae sedis</taxon>
        <taxon>Zoopagomycota</taxon>
        <taxon>Kickxellomycotina</taxon>
        <taxon>Dimargaritomycetes</taxon>
        <taxon>Dimargaritales</taxon>
        <taxon>Dimargaritaceae</taxon>
        <taxon>Tieghemiomyces</taxon>
    </lineage>
</organism>
<dbReference type="EMBL" id="JANBPT010000418">
    <property type="protein sequence ID" value="KAJ1921453.1"/>
    <property type="molecule type" value="Genomic_DNA"/>
</dbReference>
<accession>A0A9W8A810</accession>